<proteinExistence type="predicted"/>
<evidence type="ECO:0000313" key="2">
    <source>
        <dbReference type="EMBL" id="WMV58275.1"/>
    </source>
</evidence>
<organism evidence="2 3">
    <name type="scientific">Solanum verrucosum</name>
    <dbReference type="NCBI Taxonomy" id="315347"/>
    <lineage>
        <taxon>Eukaryota</taxon>
        <taxon>Viridiplantae</taxon>
        <taxon>Streptophyta</taxon>
        <taxon>Embryophyta</taxon>
        <taxon>Tracheophyta</taxon>
        <taxon>Spermatophyta</taxon>
        <taxon>Magnoliopsida</taxon>
        <taxon>eudicotyledons</taxon>
        <taxon>Gunneridae</taxon>
        <taxon>Pentapetalae</taxon>
        <taxon>asterids</taxon>
        <taxon>lamiids</taxon>
        <taxon>Solanales</taxon>
        <taxon>Solanaceae</taxon>
        <taxon>Solanoideae</taxon>
        <taxon>Solaneae</taxon>
        <taxon>Solanum</taxon>
    </lineage>
</organism>
<gene>
    <name evidence="2" type="ORF">MTR67_051660</name>
</gene>
<dbReference type="Proteomes" id="UP001234989">
    <property type="component" value="Chromosome 12"/>
</dbReference>
<reference evidence="2" key="1">
    <citation type="submission" date="2023-08" db="EMBL/GenBank/DDBJ databases">
        <title>A de novo genome assembly of Solanum verrucosum Schlechtendal, a Mexican diploid species geographically isolated from the other diploid A-genome species in potato relatives.</title>
        <authorList>
            <person name="Hosaka K."/>
        </authorList>
    </citation>
    <scope>NUCLEOTIDE SEQUENCE</scope>
    <source>
        <tissue evidence="2">Young leaves</tissue>
    </source>
</reference>
<feature type="transmembrane region" description="Helical" evidence="1">
    <location>
        <begin position="12"/>
        <end position="27"/>
    </location>
</feature>
<sequence>MYMFWVLTVKYPPPLIFIVSCMLFMFLRDNFYVRHSADMKIRCGIVAGAIICCFRVSDLHVS</sequence>
<keyword evidence="1" id="KW-1133">Transmembrane helix</keyword>
<evidence type="ECO:0000313" key="3">
    <source>
        <dbReference type="Proteomes" id="UP001234989"/>
    </source>
</evidence>
<accession>A0AAF0V5J3</accession>
<name>A0AAF0V5J3_SOLVR</name>
<evidence type="ECO:0000256" key="1">
    <source>
        <dbReference type="SAM" id="Phobius"/>
    </source>
</evidence>
<keyword evidence="1" id="KW-0812">Transmembrane</keyword>
<keyword evidence="1" id="KW-0472">Membrane</keyword>
<protein>
    <submittedName>
        <fullName evidence="2">Uncharacterized protein</fullName>
    </submittedName>
</protein>
<keyword evidence="3" id="KW-1185">Reference proteome</keyword>
<dbReference type="AlphaFoldDB" id="A0AAF0V5J3"/>
<dbReference type="EMBL" id="CP133623">
    <property type="protein sequence ID" value="WMV58275.1"/>
    <property type="molecule type" value="Genomic_DNA"/>
</dbReference>